<dbReference type="InterPro" id="IPR023486">
    <property type="entry name" value="TFIIB_CS"/>
</dbReference>
<feature type="compositionally biased region" description="Basic and acidic residues" evidence="12">
    <location>
        <begin position="55"/>
        <end position="68"/>
    </location>
</feature>
<evidence type="ECO:0000256" key="6">
    <source>
        <dbReference type="ARBA" id="ARBA00022833"/>
    </source>
</evidence>
<evidence type="ECO:0000256" key="12">
    <source>
        <dbReference type="SAM" id="MobiDB-lite"/>
    </source>
</evidence>
<dbReference type="InterPro" id="IPR023484">
    <property type="entry name" value="TFIIB_arc"/>
</dbReference>
<name>A0A133UQX3_9EURY</name>
<dbReference type="Gene3D" id="1.10.472.10">
    <property type="entry name" value="Cyclin-like"/>
    <property type="match status" value="1"/>
</dbReference>
<reference evidence="14 15" key="1">
    <citation type="journal article" date="2016" name="Sci. Rep.">
        <title>Metabolic traits of an uncultured archaeal lineage -MSBL1- from brine pools of the Red Sea.</title>
        <authorList>
            <person name="Mwirichia R."/>
            <person name="Alam I."/>
            <person name="Rashid M."/>
            <person name="Vinu M."/>
            <person name="Ba-Alawi W."/>
            <person name="Anthony Kamau A."/>
            <person name="Kamanda Ngugi D."/>
            <person name="Goker M."/>
            <person name="Klenk H.P."/>
            <person name="Bajic V."/>
            <person name="Stingl U."/>
        </authorList>
    </citation>
    <scope>NUCLEOTIDE SEQUENCE [LARGE SCALE GENOMIC DNA]</scope>
    <source>
        <strain evidence="14">SCGC-AAA259I09</strain>
    </source>
</reference>
<dbReference type="GO" id="GO:0017025">
    <property type="term" value="F:TBP-class protein binding"/>
    <property type="evidence" value="ECO:0007669"/>
    <property type="project" value="InterPro"/>
</dbReference>
<accession>A0A133UQX3</accession>
<feature type="domain" description="TFIIB-type" evidence="13">
    <location>
        <begin position="15"/>
        <end position="46"/>
    </location>
</feature>
<dbReference type="GO" id="GO:0097550">
    <property type="term" value="C:transcription preinitiation complex"/>
    <property type="evidence" value="ECO:0007669"/>
    <property type="project" value="TreeGrafter"/>
</dbReference>
<gene>
    <name evidence="10 14" type="primary">tfb</name>
    <name evidence="14" type="ORF">AKJ37_04855</name>
</gene>
<feature type="binding site" evidence="10">
    <location>
        <position position="41"/>
    </location>
    <ligand>
        <name>Zn(2+)</name>
        <dbReference type="ChEBI" id="CHEBI:29105"/>
    </ligand>
</feature>
<dbReference type="InterPro" id="IPR000812">
    <property type="entry name" value="TFIIB"/>
</dbReference>
<dbReference type="PROSITE" id="PS51134">
    <property type="entry name" value="ZF_TFIIB"/>
    <property type="match status" value="1"/>
</dbReference>
<evidence type="ECO:0000256" key="1">
    <source>
        <dbReference type="ARBA" id="ARBA00010857"/>
    </source>
</evidence>
<evidence type="ECO:0000256" key="11">
    <source>
        <dbReference type="PROSITE-ProRule" id="PRU00469"/>
    </source>
</evidence>
<keyword evidence="8 10" id="KW-0804">Transcription</keyword>
<evidence type="ECO:0000256" key="2">
    <source>
        <dbReference type="ARBA" id="ARBA00013932"/>
    </source>
</evidence>
<dbReference type="CDD" id="cd20549">
    <property type="entry name" value="CYCLIN_TFIIB_archaea_like_rpt1"/>
    <property type="match status" value="1"/>
</dbReference>
<keyword evidence="14" id="KW-0648">Protein biosynthesis</keyword>
<feature type="repeat" description="2" evidence="10">
    <location>
        <begin position="226"/>
        <end position="307"/>
    </location>
</feature>
<evidence type="ECO:0000256" key="3">
    <source>
        <dbReference type="ARBA" id="ARBA00022723"/>
    </source>
</evidence>
<dbReference type="InterPro" id="IPR013150">
    <property type="entry name" value="TFIIB_cyclin"/>
</dbReference>
<feature type="repeat" description="1" evidence="10">
    <location>
        <begin position="132"/>
        <end position="215"/>
    </location>
</feature>
<dbReference type="Pfam" id="PF08271">
    <property type="entry name" value="Zn_Ribbon_TF"/>
    <property type="match status" value="1"/>
</dbReference>
<dbReference type="PROSITE" id="PS00782">
    <property type="entry name" value="TFIIB"/>
    <property type="match status" value="1"/>
</dbReference>
<feature type="binding site" evidence="10">
    <location>
        <position position="38"/>
    </location>
    <ligand>
        <name>Zn(2+)</name>
        <dbReference type="ChEBI" id="CHEBI:29105"/>
    </ligand>
</feature>
<dbReference type="PRINTS" id="PR00685">
    <property type="entry name" value="TIFACTORIIB"/>
</dbReference>
<evidence type="ECO:0000256" key="9">
    <source>
        <dbReference type="ARBA" id="ARBA00053882"/>
    </source>
</evidence>
<proteinExistence type="inferred from homology"/>
<dbReference type="PATRIC" id="fig|1698267.3.peg.1708"/>
<dbReference type="SMART" id="SM00385">
    <property type="entry name" value="CYCLIN"/>
    <property type="match status" value="2"/>
</dbReference>
<keyword evidence="6 10" id="KW-0862">Zinc</keyword>
<keyword evidence="15" id="KW-1185">Reference proteome</keyword>
<comment type="similarity">
    <text evidence="1 10">Belongs to the TFIIB family.</text>
</comment>
<dbReference type="EMBL" id="LHXR01000072">
    <property type="protein sequence ID" value="KXA96598.1"/>
    <property type="molecule type" value="Genomic_DNA"/>
</dbReference>
<evidence type="ECO:0000256" key="7">
    <source>
        <dbReference type="ARBA" id="ARBA00023015"/>
    </source>
</evidence>
<evidence type="ECO:0000313" key="15">
    <source>
        <dbReference type="Proteomes" id="UP000070463"/>
    </source>
</evidence>
<dbReference type="FunFam" id="1.10.472.170:FF:000001">
    <property type="entry name" value="Transcription initiation factor IIB"/>
    <property type="match status" value="1"/>
</dbReference>
<dbReference type="GO" id="GO:0070897">
    <property type="term" value="P:transcription preinitiation complex assembly"/>
    <property type="evidence" value="ECO:0007669"/>
    <property type="project" value="InterPro"/>
</dbReference>
<feature type="region of interest" description="Disordered" evidence="12">
    <location>
        <begin position="55"/>
        <end position="81"/>
    </location>
</feature>
<feature type="binding site" evidence="10">
    <location>
        <position position="19"/>
    </location>
    <ligand>
        <name>Zn(2+)</name>
        <dbReference type="ChEBI" id="CHEBI:29105"/>
    </ligand>
</feature>
<evidence type="ECO:0000256" key="4">
    <source>
        <dbReference type="ARBA" id="ARBA00022737"/>
    </source>
</evidence>
<dbReference type="GO" id="GO:0003700">
    <property type="term" value="F:DNA-binding transcription factor activity"/>
    <property type="evidence" value="ECO:0007669"/>
    <property type="project" value="UniProtKB-UniRule"/>
</dbReference>
<dbReference type="GO" id="GO:0003743">
    <property type="term" value="F:translation initiation factor activity"/>
    <property type="evidence" value="ECO:0007669"/>
    <property type="project" value="UniProtKB-KW"/>
</dbReference>
<keyword evidence="4 10" id="KW-0677">Repeat</keyword>
<dbReference type="GO" id="GO:0008270">
    <property type="term" value="F:zinc ion binding"/>
    <property type="evidence" value="ECO:0007669"/>
    <property type="project" value="UniProtKB-UniRule"/>
</dbReference>
<dbReference type="FunFam" id="1.10.472.10:FF:000023">
    <property type="entry name" value="Transcription initiation factor IIB"/>
    <property type="match status" value="1"/>
</dbReference>
<dbReference type="SUPFAM" id="SSF57783">
    <property type="entry name" value="Zinc beta-ribbon"/>
    <property type="match status" value="1"/>
</dbReference>
<dbReference type="PANTHER" id="PTHR11618:SF13">
    <property type="entry name" value="TRANSCRIPTION INITIATION FACTOR IIB"/>
    <property type="match status" value="1"/>
</dbReference>
<evidence type="ECO:0000256" key="10">
    <source>
        <dbReference type="HAMAP-Rule" id="MF_00383"/>
    </source>
</evidence>
<protein>
    <recommendedName>
        <fullName evidence="2 10">Transcription initiation factor IIB</fullName>
        <shortName evidence="10">TFIIB</shortName>
    </recommendedName>
</protein>
<dbReference type="PANTHER" id="PTHR11618">
    <property type="entry name" value="TRANSCRIPTION INITIATION FACTOR IIB-RELATED"/>
    <property type="match status" value="1"/>
</dbReference>
<comment type="function">
    <text evidence="9 10">Stabilizes TBP binding to an archaeal box-A promoter. Also responsible for recruiting RNA polymerase II to the pre-initiation complex (DNA-TBP-TFIIB).</text>
</comment>
<keyword evidence="3 10" id="KW-0479">Metal-binding</keyword>
<feature type="binding site" evidence="10">
    <location>
        <position position="22"/>
    </location>
    <ligand>
        <name>Zn(2+)</name>
        <dbReference type="ChEBI" id="CHEBI:29105"/>
    </ligand>
</feature>
<evidence type="ECO:0000256" key="5">
    <source>
        <dbReference type="ARBA" id="ARBA00022771"/>
    </source>
</evidence>
<dbReference type="HAMAP" id="MF_00383">
    <property type="entry name" value="TF2B_arch"/>
    <property type="match status" value="1"/>
</dbReference>
<evidence type="ECO:0000259" key="13">
    <source>
        <dbReference type="PROSITE" id="PS51134"/>
    </source>
</evidence>
<dbReference type="InterPro" id="IPR013137">
    <property type="entry name" value="Znf_TFIIB"/>
</dbReference>
<organism evidence="14 15">
    <name type="scientific">candidate division MSBL1 archaeon SCGC-AAA259I09</name>
    <dbReference type="NCBI Taxonomy" id="1698267"/>
    <lineage>
        <taxon>Archaea</taxon>
        <taxon>Methanobacteriati</taxon>
        <taxon>Methanobacteriota</taxon>
        <taxon>candidate division MSBL1</taxon>
    </lineage>
</organism>
<dbReference type="InterPro" id="IPR013763">
    <property type="entry name" value="Cyclin-like_dom"/>
</dbReference>
<dbReference type="Proteomes" id="UP000070463">
    <property type="component" value="Unassembled WGS sequence"/>
</dbReference>
<dbReference type="SUPFAM" id="SSF47954">
    <property type="entry name" value="Cyclin-like"/>
    <property type="match status" value="2"/>
</dbReference>
<dbReference type="Gene3D" id="1.10.472.170">
    <property type="match status" value="1"/>
</dbReference>
<keyword evidence="5 11" id="KW-0863">Zinc-finger</keyword>
<dbReference type="Pfam" id="PF00382">
    <property type="entry name" value="TFIIB"/>
    <property type="match status" value="2"/>
</dbReference>
<comment type="caution">
    <text evidence="14">The sequence shown here is derived from an EMBL/GenBank/DDBJ whole genome shotgun (WGS) entry which is preliminary data.</text>
</comment>
<dbReference type="InterPro" id="IPR036915">
    <property type="entry name" value="Cyclin-like_sf"/>
</dbReference>
<dbReference type="AlphaFoldDB" id="A0A133UQX3"/>
<keyword evidence="7 10" id="KW-0805">Transcription regulation</keyword>
<keyword evidence="14" id="KW-0396">Initiation factor</keyword>
<dbReference type="NCBIfam" id="NF001658">
    <property type="entry name" value="PRK00423.1"/>
    <property type="match status" value="1"/>
</dbReference>
<evidence type="ECO:0000313" key="14">
    <source>
        <dbReference type="EMBL" id="KXA96598.1"/>
    </source>
</evidence>
<sequence>MTKASHSLGRENIVPDLDCPECQSSAVVRDYQRNIVICKDCGLILEQEIKDRGPDWRAFSQEERENKSRGGPPTTDTIHDKGLSTMISKKNRDAQGNKLSPKQRSQIYRLRKWQRRTRVSDSTERNPAFALTELDRMASQLGLSKSVQGTAARIYRQAVKKNLIKGRSMEGAVSASLYLACRDARLPRTLSEVAEISRVDEKEIGQTYRFIARELDLNLPLADPASYVSKLGDELGISGEAKVKAMEIIRKAREENITSGKSPPAIAAATIYIAARNNGEKRTQREVSKAADVTEVTVRNRYSEISEKLEEKIEV</sequence>
<evidence type="ECO:0000256" key="8">
    <source>
        <dbReference type="ARBA" id="ARBA00023163"/>
    </source>
</evidence>